<dbReference type="Pfam" id="PF06823">
    <property type="entry name" value="DUF1236"/>
    <property type="match status" value="2"/>
</dbReference>
<keyword evidence="3" id="KW-1185">Reference proteome</keyword>
<dbReference type="EMBL" id="PGGN01000002">
    <property type="protein sequence ID" value="PSH58865.1"/>
    <property type="molecule type" value="Genomic_DNA"/>
</dbReference>
<sequence>MKTVLLVTAAAFMASAGLASAQDSVVVEVPQSAREYVIAHPADPVVIEGDLSQGYVVPESVVVRPIPESPGYGYIYVEGRPVIVSMENRQVVYLSEGSMEVPDDVVSYIETNPTDPVVIEGDLTMGTVIPADIPLVAVPDQPRYSYVYVQDRPALVETGTRRVVWVR</sequence>
<evidence type="ECO:0008006" key="4">
    <source>
        <dbReference type="Google" id="ProtNLM"/>
    </source>
</evidence>
<feature type="signal peptide" evidence="1">
    <location>
        <begin position="1"/>
        <end position="21"/>
    </location>
</feature>
<dbReference type="OrthoDB" id="102964at2"/>
<organism evidence="2 3">
    <name type="scientific">Phyllobacterium endophyticum</name>
    <dbReference type="NCBI Taxonomy" id="1149773"/>
    <lineage>
        <taxon>Bacteria</taxon>
        <taxon>Pseudomonadati</taxon>
        <taxon>Pseudomonadota</taxon>
        <taxon>Alphaproteobacteria</taxon>
        <taxon>Hyphomicrobiales</taxon>
        <taxon>Phyllobacteriaceae</taxon>
        <taxon>Phyllobacterium</taxon>
    </lineage>
</organism>
<feature type="chain" id="PRO_5015178407" description="DUF1236 domain-containing protein" evidence="1">
    <location>
        <begin position="22"/>
        <end position="167"/>
    </location>
</feature>
<comment type="caution">
    <text evidence="2">The sequence shown here is derived from an EMBL/GenBank/DDBJ whole genome shotgun (WGS) entry which is preliminary data.</text>
</comment>
<evidence type="ECO:0000256" key="1">
    <source>
        <dbReference type="SAM" id="SignalP"/>
    </source>
</evidence>
<name>A0A2P7AXD5_9HYPH</name>
<evidence type="ECO:0000313" key="3">
    <source>
        <dbReference type="Proteomes" id="UP000241158"/>
    </source>
</evidence>
<evidence type="ECO:0000313" key="2">
    <source>
        <dbReference type="EMBL" id="PSH58865.1"/>
    </source>
</evidence>
<dbReference type="Proteomes" id="UP000241158">
    <property type="component" value="Unassembled WGS sequence"/>
</dbReference>
<reference evidence="3" key="1">
    <citation type="submission" date="2017-11" db="EMBL/GenBank/DDBJ databases">
        <authorList>
            <person name="Kuznetsova I."/>
            <person name="Sazanova A."/>
            <person name="Chirak E."/>
            <person name="Safronova V."/>
            <person name="Willems A."/>
        </authorList>
    </citation>
    <scope>NUCLEOTIDE SEQUENCE [LARGE SCALE GENOMIC DNA]</scope>
    <source>
        <strain evidence="3">PEPV15</strain>
    </source>
</reference>
<dbReference type="AlphaFoldDB" id="A0A2P7AXD5"/>
<gene>
    <name evidence="2" type="ORF">CU100_14180</name>
</gene>
<protein>
    <recommendedName>
        <fullName evidence="4">DUF1236 domain-containing protein</fullName>
    </recommendedName>
</protein>
<keyword evidence="1" id="KW-0732">Signal</keyword>
<proteinExistence type="predicted"/>
<dbReference type="InterPro" id="IPR009642">
    <property type="entry name" value="DUF1236"/>
</dbReference>
<dbReference type="RefSeq" id="WP_106717155.1">
    <property type="nucleotide sequence ID" value="NZ_JACHXT010000004.1"/>
</dbReference>
<accession>A0A2P7AXD5</accession>